<evidence type="ECO:0000313" key="6">
    <source>
        <dbReference type="EMBL" id="KAA1163420.1"/>
    </source>
</evidence>
<dbReference type="Proteomes" id="UP000324162">
    <property type="component" value="Unassembled WGS sequence"/>
</dbReference>
<evidence type="ECO:0000259" key="4">
    <source>
        <dbReference type="Pfam" id="PF07804"/>
    </source>
</evidence>
<comment type="similarity">
    <text evidence="1">Belongs to the HipA Ser/Thr kinase family.</text>
</comment>
<evidence type="ECO:0000313" key="8">
    <source>
        <dbReference type="Proteomes" id="UP000324162"/>
    </source>
</evidence>
<evidence type="ECO:0000256" key="2">
    <source>
        <dbReference type="ARBA" id="ARBA00022679"/>
    </source>
</evidence>
<dbReference type="EMBL" id="SEUJ01000065">
    <property type="protein sequence ID" value="KAA1158248.1"/>
    <property type="molecule type" value="Genomic_DNA"/>
</dbReference>
<dbReference type="RefSeq" id="WP_096793894.1">
    <property type="nucleotide sequence ID" value="NZ_SEUJ01000065.1"/>
</dbReference>
<protein>
    <submittedName>
        <fullName evidence="6">Type II toxin-antitoxin system HipA family toxin</fullName>
    </submittedName>
</protein>
<dbReference type="EMBL" id="SEUK01000042">
    <property type="protein sequence ID" value="KAA1163420.1"/>
    <property type="molecule type" value="Genomic_DNA"/>
</dbReference>
<dbReference type="GO" id="GO:0004674">
    <property type="term" value="F:protein serine/threonine kinase activity"/>
    <property type="evidence" value="ECO:0007669"/>
    <property type="project" value="TreeGrafter"/>
</dbReference>
<name>A0A833AIF8_9GAMM</name>
<evidence type="ECO:0000256" key="1">
    <source>
        <dbReference type="ARBA" id="ARBA00010164"/>
    </source>
</evidence>
<dbReference type="PANTHER" id="PTHR37419:SF8">
    <property type="entry name" value="TOXIN YJJJ"/>
    <property type="match status" value="1"/>
</dbReference>
<keyword evidence="2" id="KW-0808">Transferase</keyword>
<evidence type="ECO:0000313" key="7">
    <source>
        <dbReference type="Proteomes" id="UP000322915"/>
    </source>
</evidence>
<dbReference type="Proteomes" id="UP000322915">
    <property type="component" value="Unassembled WGS sequence"/>
</dbReference>
<dbReference type="Pfam" id="PF07804">
    <property type="entry name" value="HipA_C"/>
    <property type="match status" value="1"/>
</dbReference>
<keyword evidence="3" id="KW-0418">Kinase</keyword>
<sequence length="413" mass="47311">MEIFVYADWLITEKPLFLGTLRSSVIRGKEHFSFSYDKDWLVSKFALQIDPTLQLYAGEQHATDDKNFKVFLDSCPDRWGRLLMQRREAVIARNEGRKANALFETHYLLGVHDSFRMGALRFCTARDGNFLDDNEDFSTPAITSLPELEKAAKGIESKPDFENPDYLKWLNMLISPGSSLGGARPKASVKDIDGSLWLAKFPSRYDEYDIGLWEYIVYKMALNAGINMSECKVQTIGSDHHIFLTKRFDRLEGGHRLLFTSAMTQLKYFDGNDDGASYLELAEFLIENGSNTQEDLKQLWTRMLFNIMVSNSDDHLRNHGFIFDTTGWRLSPAYDINPTQNATGLHLNIDDKDNALEIDLAFDVAHYFQLNVKTANEVYTQVKNAVQEWNELAKNLGISQGERDLMKDCFIIQ</sequence>
<comment type="caution">
    <text evidence="6">The sequence shown here is derived from an EMBL/GenBank/DDBJ whole genome shotgun (WGS) entry which is preliminary data.</text>
</comment>
<dbReference type="InterPro" id="IPR012893">
    <property type="entry name" value="HipA-like_C"/>
</dbReference>
<evidence type="ECO:0000256" key="3">
    <source>
        <dbReference type="ARBA" id="ARBA00022777"/>
    </source>
</evidence>
<dbReference type="PANTHER" id="PTHR37419">
    <property type="entry name" value="SERINE/THREONINE-PROTEIN KINASE TOXIN HIPA"/>
    <property type="match status" value="1"/>
</dbReference>
<evidence type="ECO:0000313" key="5">
    <source>
        <dbReference type="EMBL" id="KAA1158248.1"/>
    </source>
</evidence>
<dbReference type="InterPro" id="IPR052028">
    <property type="entry name" value="HipA_Ser/Thr_kinase"/>
</dbReference>
<organism evidence="6 8">
    <name type="scientific">Pseudoalteromonas fuliginea</name>
    <dbReference type="NCBI Taxonomy" id="1872678"/>
    <lineage>
        <taxon>Bacteria</taxon>
        <taxon>Pseudomonadati</taxon>
        <taxon>Pseudomonadota</taxon>
        <taxon>Gammaproteobacteria</taxon>
        <taxon>Alteromonadales</taxon>
        <taxon>Pseudoalteromonadaceae</taxon>
        <taxon>Pseudoalteromonas</taxon>
    </lineage>
</organism>
<dbReference type="AlphaFoldDB" id="A0A833AIF8"/>
<dbReference type="Gene3D" id="1.10.1070.20">
    <property type="match status" value="1"/>
</dbReference>
<reference evidence="7 8" key="1">
    <citation type="submission" date="2019-01" db="EMBL/GenBank/DDBJ databases">
        <title>Genome sequences of marine Pseudoalteromonas species.</title>
        <authorList>
            <person name="Boraston A.B."/>
            <person name="Hehemann J.-H."/>
            <person name="Vickers C.J."/>
            <person name="Salama-Alber O."/>
            <person name="Abe K."/>
            <person name="Hettle A.J."/>
        </authorList>
    </citation>
    <scope>NUCLEOTIDE SEQUENCE [LARGE SCALE GENOMIC DNA]</scope>
    <source>
        <strain evidence="6 8">PS42</strain>
        <strain evidence="5 7">PS47</strain>
    </source>
</reference>
<dbReference type="GO" id="GO:0005829">
    <property type="term" value="C:cytosol"/>
    <property type="evidence" value="ECO:0007669"/>
    <property type="project" value="TreeGrafter"/>
</dbReference>
<gene>
    <name evidence="6" type="ORF">EU508_04340</name>
    <name evidence="5" type="ORF">EU509_08020</name>
</gene>
<proteinExistence type="inferred from homology"/>
<accession>A0A833AIF8</accession>
<feature type="domain" description="HipA-like C-terminal" evidence="4">
    <location>
        <begin position="178"/>
        <end position="389"/>
    </location>
</feature>
<keyword evidence="7" id="KW-1185">Reference proteome</keyword>